<dbReference type="RefSeq" id="WP_307235914.1">
    <property type="nucleotide sequence ID" value="NZ_JAUSUZ010000001.1"/>
</dbReference>
<dbReference type="Proteomes" id="UP001240236">
    <property type="component" value="Unassembled WGS sequence"/>
</dbReference>
<accession>A0AAE3VVL5</accession>
<evidence type="ECO:0000313" key="1">
    <source>
        <dbReference type="EMBL" id="MDQ0364475.1"/>
    </source>
</evidence>
<dbReference type="AlphaFoldDB" id="A0AAE3VVL5"/>
<comment type="caution">
    <text evidence="1">The sequence shown here is derived from an EMBL/GenBank/DDBJ whole genome shotgun (WGS) entry which is preliminary data.</text>
</comment>
<reference evidence="1 2" key="1">
    <citation type="submission" date="2023-07" db="EMBL/GenBank/DDBJ databases">
        <title>Sequencing the genomes of 1000 actinobacteria strains.</title>
        <authorList>
            <person name="Klenk H.-P."/>
        </authorList>
    </citation>
    <scope>NUCLEOTIDE SEQUENCE [LARGE SCALE GENOMIC DNA]</scope>
    <source>
        <strain evidence="1 2">DSM 44709</strain>
    </source>
</reference>
<gene>
    <name evidence="1" type="ORF">J2S42_001144</name>
</gene>
<keyword evidence="2" id="KW-1185">Reference proteome</keyword>
<dbReference type="EMBL" id="JAUSUZ010000001">
    <property type="protein sequence ID" value="MDQ0364475.1"/>
    <property type="molecule type" value="Genomic_DNA"/>
</dbReference>
<organism evidence="1 2">
    <name type="scientific">Catenuloplanes indicus</name>
    <dbReference type="NCBI Taxonomy" id="137267"/>
    <lineage>
        <taxon>Bacteria</taxon>
        <taxon>Bacillati</taxon>
        <taxon>Actinomycetota</taxon>
        <taxon>Actinomycetes</taxon>
        <taxon>Micromonosporales</taxon>
        <taxon>Micromonosporaceae</taxon>
        <taxon>Catenuloplanes</taxon>
    </lineage>
</organism>
<proteinExistence type="predicted"/>
<evidence type="ECO:0000313" key="2">
    <source>
        <dbReference type="Proteomes" id="UP001240236"/>
    </source>
</evidence>
<protein>
    <submittedName>
        <fullName evidence="1">Uncharacterized protein</fullName>
    </submittedName>
</protein>
<sequence>MESDAVRVRLRVQGDDPDEVRNLRSWLQQERAVRAHGDLRYAETAGGNEMGVGVEMLSLIVGSGLTLVQLGLAVAQWRDTRRPAPVVTITRETEDGRTITLETSDPDAVATAMRELGGS</sequence>
<dbReference type="InterPro" id="IPR045428">
    <property type="entry name" value="EACC1"/>
</dbReference>
<dbReference type="Pfam" id="PF19953">
    <property type="entry name" value="EACC1"/>
    <property type="match status" value="1"/>
</dbReference>
<name>A0AAE3VVL5_9ACTN</name>